<dbReference type="EMBL" id="QLNQ01000020">
    <property type="protein sequence ID" value="RCK65540.1"/>
    <property type="molecule type" value="Genomic_DNA"/>
</dbReference>
<evidence type="ECO:0000259" key="2">
    <source>
        <dbReference type="Pfam" id="PF00149"/>
    </source>
</evidence>
<dbReference type="InterPro" id="IPR004843">
    <property type="entry name" value="Calcineurin-like_PHP"/>
</dbReference>
<dbReference type="Pfam" id="PF00149">
    <property type="entry name" value="Metallophos"/>
    <property type="match status" value="1"/>
</dbReference>
<dbReference type="GO" id="GO:0000298">
    <property type="term" value="F:endopolyphosphatase activity"/>
    <property type="evidence" value="ECO:0007669"/>
    <property type="project" value="TreeGrafter"/>
</dbReference>
<feature type="transmembrane region" description="Helical" evidence="1">
    <location>
        <begin position="43"/>
        <end position="61"/>
    </location>
</feature>
<dbReference type="STRING" id="5486.A0A367YIL1"/>
<dbReference type="PANTHER" id="PTHR42850:SF4">
    <property type="entry name" value="ZINC-DEPENDENT ENDOPOLYPHOSPHATASE"/>
    <property type="match status" value="1"/>
</dbReference>
<comment type="caution">
    <text evidence="3">The sequence shown here is derived from an EMBL/GenBank/DDBJ whole genome shotgun (WGS) entry which is preliminary data.</text>
</comment>
<dbReference type="PANTHER" id="PTHR42850">
    <property type="entry name" value="METALLOPHOSPHOESTERASE"/>
    <property type="match status" value="1"/>
</dbReference>
<organism evidence="3 4">
    <name type="scientific">Candida viswanathii</name>
    <dbReference type="NCBI Taxonomy" id="5486"/>
    <lineage>
        <taxon>Eukaryota</taxon>
        <taxon>Fungi</taxon>
        <taxon>Dikarya</taxon>
        <taxon>Ascomycota</taxon>
        <taxon>Saccharomycotina</taxon>
        <taxon>Pichiomycetes</taxon>
        <taxon>Debaryomycetaceae</taxon>
        <taxon>Candida/Lodderomyces clade</taxon>
        <taxon>Candida</taxon>
    </lineage>
</organism>
<evidence type="ECO:0000313" key="4">
    <source>
        <dbReference type="Proteomes" id="UP000253472"/>
    </source>
</evidence>
<dbReference type="GO" id="GO:0005737">
    <property type="term" value="C:cytoplasm"/>
    <property type="evidence" value="ECO:0007669"/>
    <property type="project" value="TreeGrafter"/>
</dbReference>
<keyword evidence="1" id="KW-0812">Transmembrane</keyword>
<gene>
    <name evidence="3" type="ORF">Cantr_01068</name>
</gene>
<dbReference type="GO" id="GO:0006798">
    <property type="term" value="P:polyphosphate catabolic process"/>
    <property type="evidence" value="ECO:0007669"/>
    <property type="project" value="TreeGrafter"/>
</dbReference>
<dbReference type="InterPro" id="IPR050126">
    <property type="entry name" value="Ap4A_hydrolase"/>
</dbReference>
<proteinExistence type="predicted"/>
<dbReference type="GO" id="GO:0016791">
    <property type="term" value="F:phosphatase activity"/>
    <property type="evidence" value="ECO:0007669"/>
    <property type="project" value="TreeGrafter"/>
</dbReference>
<accession>A0A367YIL1</accession>
<protein>
    <recommendedName>
        <fullName evidence="2">Calcineurin-like phosphoesterase domain-containing protein</fullName>
    </recommendedName>
</protein>
<keyword evidence="1" id="KW-1133">Transmembrane helix</keyword>
<dbReference type="SUPFAM" id="SSF56300">
    <property type="entry name" value="Metallo-dependent phosphatases"/>
    <property type="match status" value="1"/>
</dbReference>
<feature type="domain" description="Calcineurin-like phosphoesterase" evidence="2">
    <location>
        <begin position="102"/>
        <end position="308"/>
    </location>
</feature>
<dbReference type="Gene3D" id="3.60.21.10">
    <property type="match status" value="1"/>
</dbReference>
<keyword evidence="4" id="KW-1185">Reference proteome</keyword>
<dbReference type="OrthoDB" id="10267127at2759"/>
<sequence>MNESTSLKIEYSKYTDEEKELPNKVSDDAHYSYSPEPVHGRRLWLMAVLFFVSLATISLLYSMDWFPAYLSAPHATALSKLQNVSELKVSLHPHKHHKHVSRLIMVGDVHGHFKEFRKLTKKLKFNPKKDHIVLLGDFTTKGPDSIRILDYMVEHAGNIDCVLGNHEYYVLKEYAKFHGLAQPEFVYKPSPQEVTATEVLVHQTNEDPKFIKSLKGRHVQVINRCSIMMRVGAVPGGLDGVAVHGGISPYLPLKKQNPYDVLEMRSLEGKHHTKPTPDKGGKSWSKVYNSMNGETPADHVVYYGHDASRGLNLKKFTKGMDSGCDKGGRLSAMVISKKGKKLVEEVVLVSC</sequence>
<name>A0A367YIL1_9ASCO</name>
<dbReference type="AlphaFoldDB" id="A0A367YIL1"/>
<dbReference type="InterPro" id="IPR029052">
    <property type="entry name" value="Metallo-depent_PP-like"/>
</dbReference>
<dbReference type="CDD" id="cd00144">
    <property type="entry name" value="MPP_PPP_family"/>
    <property type="match status" value="1"/>
</dbReference>
<keyword evidence="1" id="KW-0472">Membrane</keyword>
<evidence type="ECO:0000313" key="3">
    <source>
        <dbReference type="EMBL" id="RCK65540.1"/>
    </source>
</evidence>
<reference evidence="3 4" key="1">
    <citation type="submission" date="2018-06" db="EMBL/GenBank/DDBJ databases">
        <title>Whole genome sequencing of Candida tropicalis (genome annotated by CSBL at Korea University).</title>
        <authorList>
            <person name="Ahn J."/>
        </authorList>
    </citation>
    <scope>NUCLEOTIDE SEQUENCE [LARGE SCALE GENOMIC DNA]</scope>
    <source>
        <strain evidence="3 4">ATCC 20962</strain>
    </source>
</reference>
<evidence type="ECO:0000256" key="1">
    <source>
        <dbReference type="SAM" id="Phobius"/>
    </source>
</evidence>
<dbReference type="Proteomes" id="UP000253472">
    <property type="component" value="Unassembled WGS sequence"/>
</dbReference>